<accession>A0A377AQC2</accession>
<protein>
    <submittedName>
        <fullName evidence="1">Translocation and assembly module for autotransporter export, inner membrane subunit</fullName>
    </submittedName>
</protein>
<reference evidence="1 2" key="1">
    <citation type="submission" date="2018-06" db="EMBL/GenBank/DDBJ databases">
        <authorList>
            <consortium name="Pathogen Informatics"/>
            <person name="Doyle S."/>
        </authorList>
    </citation>
    <scope>NUCLEOTIDE SEQUENCE [LARGE SCALE GENOMIC DNA]</scope>
    <source>
        <strain evidence="1 2">NCTC9962</strain>
    </source>
</reference>
<organism evidence="1 2">
    <name type="scientific">Escherichia coli</name>
    <dbReference type="NCBI Taxonomy" id="562"/>
    <lineage>
        <taxon>Bacteria</taxon>
        <taxon>Pseudomonadati</taxon>
        <taxon>Pseudomonadota</taxon>
        <taxon>Gammaproteobacteria</taxon>
        <taxon>Enterobacterales</taxon>
        <taxon>Enterobacteriaceae</taxon>
        <taxon>Escherichia</taxon>
    </lineage>
</organism>
<evidence type="ECO:0000313" key="1">
    <source>
        <dbReference type="EMBL" id="STL28173.1"/>
    </source>
</evidence>
<gene>
    <name evidence="1" type="primary">tamB_4</name>
    <name evidence="1" type="ORF">NCTC9962_01733</name>
</gene>
<dbReference type="Proteomes" id="UP000254052">
    <property type="component" value="Unassembled WGS sequence"/>
</dbReference>
<name>A0A377AQC2_ECOLX</name>
<evidence type="ECO:0000313" key="2">
    <source>
        <dbReference type="Proteomes" id="UP000254052"/>
    </source>
</evidence>
<sequence length="71" mass="7677">MTDPQGRRNLGGNVNIRKLQPCDDKPHLYPWGKAAGMVSANLRLGGDVQSPQLFGQLQVTGVDIDGKLYAV</sequence>
<dbReference type="AlphaFoldDB" id="A0A377AQC2"/>
<proteinExistence type="predicted"/>
<dbReference type="EMBL" id="UGED01000005">
    <property type="protein sequence ID" value="STL28173.1"/>
    <property type="molecule type" value="Genomic_DNA"/>
</dbReference>